<dbReference type="AlphaFoldDB" id="A0A7W2HSG6"/>
<dbReference type="RefSeq" id="WP_191851613.1">
    <property type="nucleotide sequence ID" value="NZ_CP108329.1"/>
</dbReference>
<comment type="caution">
    <text evidence="2">The sequence shown here is derived from an EMBL/GenBank/DDBJ whole genome shotgun (WGS) entry which is preliminary data.</text>
</comment>
<protein>
    <submittedName>
        <fullName evidence="2">Uncharacterized protein</fullName>
    </submittedName>
</protein>
<proteinExistence type="predicted"/>
<feature type="region of interest" description="Disordered" evidence="1">
    <location>
        <begin position="1"/>
        <end position="21"/>
    </location>
</feature>
<evidence type="ECO:0000313" key="3">
    <source>
        <dbReference type="Proteomes" id="UP000587608"/>
    </source>
</evidence>
<accession>A0A7W2HSG6</accession>
<evidence type="ECO:0000256" key="1">
    <source>
        <dbReference type="SAM" id="MobiDB-lite"/>
    </source>
</evidence>
<reference evidence="2 3" key="1">
    <citation type="submission" date="2020-07" db="EMBL/GenBank/DDBJ databases">
        <title>Differential regulation of undecylprodigiosin biosynthesis in the yeast-scavenging Streptomyces strain MBK6.</title>
        <authorList>
            <person name="Baral B."/>
            <person name="Siitonen V."/>
            <person name="Laughlin M."/>
            <person name="Yamada K."/>
            <person name="Ilomaeki M."/>
            <person name="Metsae-Ketelae M."/>
            <person name="Niemi J."/>
        </authorList>
    </citation>
    <scope>NUCLEOTIDE SEQUENCE [LARGE SCALE GENOMIC DNA]</scope>
    <source>
        <strain evidence="2 3">MBK6</strain>
    </source>
</reference>
<feature type="compositionally biased region" description="Low complexity" evidence="1">
    <location>
        <begin position="1"/>
        <end position="12"/>
    </location>
</feature>
<dbReference type="EMBL" id="JACERG010000003">
    <property type="protein sequence ID" value="MBA5220029.1"/>
    <property type="molecule type" value="Genomic_DNA"/>
</dbReference>
<sequence>MASAGAVRVAGAGETGPVPHHRVREAVLGGGGGAGKLLVGEEVPQLGAVPAARPRFGPGLHVQSLRPGRPAPADLAEEHRCGFWETVGR</sequence>
<name>A0A7W2HSG6_9ACTN</name>
<dbReference type="Proteomes" id="UP000587608">
    <property type="component" value="Unassembled WGS sequence"/>
</dbReference>
<evidence type="ECO:0000313" key="2">
    <source>
        <dbReference type="EMBL" id="MBA5220029.1"/>
    </source>
</evidence>
<gene>
    <name evidence="2" type="ORF">H1X69_01180</name>
</gene>
<organism evidence="2 3">
    <name type="scientific">Streptomyces griseoaurantiacus</name>
    <dbReference type="NCBI Taxonomy" id="68213"/>
    <lineage>
        <taxon>Bacteria</taxon>
        <taxon>Bacillati</taxon>
        <taxon>Actinomycetota</taxon>
        <taxon>Actinomycetes</taxon>
        <taxon>Kitasatosporales</taxon>
        <taxon>Streptomycetaceae</taxon>
        <taxon>Streptomyces</taxon>
        <taxon>Streptomyces aurantiacus group</taxon>
    </lineage>
</organism>